<organism evidence="1 2">
    <name type="scientific">Pseudonocardia petroleophila</name>
    <dbReference type="NCBI Taxonomy" id="37331"/>
    <lineage>
        <taxon>Bacteria</taxon>
        <taxon>Bacillati</taxon>
        <taxon>Actinomycetota</taxon>
        <taxon>Actinomycetes</taxon>
        <taxon>Pseudonocardiales</taxon>
        <taxon>Pseudonocardiaceae</taxon>
        <taxon>Pseudonocardia</taxon>
    </lineage>
</organism>
<dbReference type="Proteomes" id="UP000515728">
    <property type="component" value="Chromosome"/>
</dbReference>
<name>A0A7G7MIJ1_9PSEU</name>
<dbReference type="KEGG" id="ppel:H6H00_00470"/>
<gene>
    <name evidence="1" type="ORF">H6H00_00470</name>
</gene>
<evidence type="ECO:0000313" key="2">
    <source>
        <dbReference type="Proteomes" id="UP000515728"/>
    </source>
</evidence>
<dbReference type="Pfam" id="PF13245">
    <property type="entry name" value="AAA_19"/>
    <property type="match status" value="1"/>
</dbReference>
<keyword evidence="2" id="KW-1185">Reference proteome</keyword>
<reference evidence="1 2" key="1">
    <citation type="submission" date="2020-08" db="EMBL/GenBank/DDBJ databases">
        <authorList>
            <person name="Mo P."/>
        </authorList>
    </citation>
    <scope>NUCLEOTIDE SEQUENCE [LARGE SCALE GENOMIC DNA]</scope>
    <source>
        <strain evidence="1 2">CGMCC 4.1532</strain>
    </source>
</reference>
<protein>
    <submittedName>
        <fullName evidence="1">AAA family ATPase</fullName>
    </submittedName>
</protein>
<dbReference type="InterPro" id="IPR027417">
    <property type="entry name" value="P-loop_NTPase"/>
</dbReference>
<dbReference type="EMBL" id="CP060131">
    <property type="protein sequence ID" value="QNG52602.1"/>
    <property type="molecule type" value="Genomic_DNA"/>
</dbReference>
<dbReference type="RefSeq" id="WP_185719431.1">
    <property type="nucleotide sequence ID" value="NZ_BAAAWI010000001.1"/>
</dbReference>
<dbReference type="Gene3D" id="3.40.50.300">
    <property type="entry name" value="P-loop containing nucleotide triphosphate hydrolases"/>
    <property type="match status" value="1"/>
</dbReference>
<proteinExistence type="predicted"/>
<dbReference type="AlphaFoldDB" id="A0A7G7MIJ1"/>
<evidence type="ECO:0000313" key="1">
    <source>
        <dbReference type="EMBL" id="QNG52602.1"/>
    </source>
</evidence>
<dbReference type="SUPFAM" id="SSF52540">
    <property type="entry name" value="P-loop containing nucleoside triphosphate hydrolases"/>
    <property type="match status" value="1"/>
</dbReference>
<accession>A0A7G7MIJ1</accession>
<sequence>MTIEFVQPGGQDTGTGGVHHARAAGGNAAVAEKATGVLRDALSGTAPVDRILLKAAAGAGKSFVLKRLVGDAVAHPSCTRVAIVAFTNKQIHPLATALGRTLGKDRVCLFVSKDRYDDVPEDALVCATVVTTTSDIPHEAEVIISTSHKLGAIGELRRLTDHLGAAHHGRSPFDVLFVDEAWQLPHHLFDKVAKAAPVTVGVGDVGQLPPMEIGTNPWRGDPGFNPYRAWPTAFDADERTWAVELPAVWRPAAGHLDLWRAFYPEWGELHCVAAPGDRALVADGLSGPAAAIWRQVGTGVPTLLEVEGLPDAEAADIDLPLMGVVESLLDELLSSGFALEYAQYDDAGSPTGTTLTACPGDGAGDPLIAVLATRNQAVDDATNVVERLRAKHACSDTELVASTVDSWQGQTNGITVAIHPLTGAAQLDEFNSAFGRLAVTCTRATHGLLMVSRPGLGRLLGEAPARPGTPFGEPGNRHLPRQTHQRILATFARGTLTVDPELA</sequence>